<dbReference type="Proteomes" id="UP000283895">
    <property type="component" value="Unassembled WGS sequence"/>
</dbReference>
<sequence length="192" mass="21558">MPKPKILCLHGGGTNPDIHQFQARKLNPQLERYYDLVTPRGFIDCGPGPGMLPFFEGSDFCQWIWDGKGGEFMNTANAKEQEEWADLPKLVEIYQKQGPFVGMVAFSQGAKVGLHLLKWLQEHEIGEGMKELIKSSVSVLASFEVNEAVSWIPSSNRVDGDVYAIKLPLKAVGVEHFRYRIWFDAVLNSTST</sequence>
<dbReference type="GO" id="GO:0016787">
    <property type="term" value="F:hydrolase activity"/>
    <property type="evidence" value="ECO:0007669"/>
    <property type="project" value="UniProtKB-KW"/>
</dbReference>
<evidence type="ECO:0000313" key="4">
    <source>
        <dbReference type="EMBL" id="ROV95947.1"/>
    </source>
</evidence>
<dbReference type="OrthoDB" id="414698at2759"/>
<evidence type="ECO:0000256" key="2">
    <source>
        <dbReference type="ARBA" id="ARBA00022801"/>
    </source>
</evidence>
<dbReference type="InterPro" id="IPR005645">
    <property type="entry name" value="FSH-like_dom"/>
</dbReference>
<comment type="caution">
    <text evidence="4">The sequence shown here is derived from an EMBL/GenBank/DDBJ whole genome shotgun (WGS) entry which is preliminary data.</text>
</comment>
<dbReference type="InterPro" id="IPR050593">
    <property type="entry name" value="LovG"/>
</dbReference>
<dbReference type="EMBL" id="LKEA01000034">
    <property type="protein sequence ID" value="ROV95947.1"/>
    <property type="molecule type" value="Genomic_DNA"/>
</dbReference>
<evidence type="ECO:0000256" key="1">
    <source>
        <dbReference type="ARBA" id="ARBA00005863"/>
    </source>
</evidence>
<dbReference type="InterPro" id="IPR029058">
    <property type="entry name" value="AB_hydrolase_fold"/>
</dbReference>
<gene>
    <name evidence="4" type="ORF">VMCG_07944</name>
</gene>
<proteinExistence type="inferred from homology"/>
<evidence type="ECO:0000313" key="5">
    <source>
        <dbReference type="Proteomes" id="UP000283895"/>
    </source>
</evidence>
<feature type="domain" description="Serine hydrolase" evidence="3">
    <location>
        <begin position="3"/>
        <end position="139"/>
    </location>
</feature>
<keyword evidence="5" id="KW-1185">Reference proteome</keyword>
<dbReference type="SUPFAM" id="SSF53474">
    <property type="entry name" value="alpha/beta-Hydrolases"/>
    <property type="match status" value="1"/>
</dbReference>
<keyword evidence="2" id="KW-0378">Hydrolase</keyword>
<dbReference type="GO" id="GO:0044550">
    <property type="term" value="P:secondary metabolite biosynthetic process"/>
    <property type="evidence" value="ECO:0007669"/>
    <property type="project" value="TreeGrafter"/>
</dbReference>
<accession>A0A423VY80</accession>
<dbReference type="Pfam" id="PF03959">
    <property type="entry name" value="FSH1"/>
    <property type="match status" value="1"/>
</dbReference>
<protein>
    <recommendedName>
        <fullName evidence="3">Serine hydrolase domain-containing protein</fullName>
    </recommendedName>
</protein>
<dbReference type="GO" id="GO:0005634">
    <property type="term" value="C:nucleus"/>
    <property type="evidence" value="ECO:0007669"/>
    <property type="project" value="TreeGrafter"/>
</dbReference>
<dbReference type="PANTHER" id="PTHR48070:SF3">
    <property type="entry name" value="ESTERASE DBAE-RELATED"/>
    <property type="match status" value="1"/>
</dbReference>
<dbReference type="PANTHER" id="PTHR48070">
    <property type="entry name" value="ESTERASE OVCA2"/>
    <property type="match status" value="1"/>
</dbReference>
<comment type="similarity">
    <text evidence="1">Belongs to the LovG family.</text>
</comment>
<dbReference type="GO" id="GO:0005737">
    <property type="term" value="C:cytoplasm"/>
    <property type="evidence" value="ECO:0007669"/>
    <property type="project" value="TreeGrafter"/>
</dbReference>
<evidence type="ECO:0000259" key="3">
    <source>
        <dbReference type="Pfam" id="PF03959"/>
    </source>
</evidence>
<organism evidence="4 5">
    <name type="scientific">Cytospora schulzeri</name>
    <dbReference type="NCBI Taxonomy" id="448051"/>
    <lineage>
        <taxon>Eukaryota</taxon>
        <taxon>Fungi</taxon>
        <taxon>Dikarya</taxon>
        <taxon>Ascomycota</taxon>
        <taxon>Pezizomycotina</taxon>
        <taxon>Sordariomycetes</taxon>
        <taxon>Sordariomycetidae</taxon>
        <taxon>Diaporthales</taxon>
        <taxon>Cytosporaceae</taxon>
        <taxon>Cytospora</taxon>
    </lineage>
</organism>
<dbReference type="AlphaFoldDB" id="A0A423VY80"/>
<reference evidence="4 5" key="1">
    <citation type="submission" date="2015-09" db="EMBL/GenBank/DDBJ databases">
        <title>Host preference determinants of Valsa canker pathogens revealed by comparative genomics.</title>
        <authorList>
            <person name="Yin Z."/>
            <person name="Huang L."/>
        </authorList>
    </citation>
    <scope>NUCLEOTIDE SEQUENCE [LARGE SCALE GENOMIC DNA]</scope>
    <source>
        <strain evidence="4 5">03-1</strain>
    </source>
</reference>
<dbReference type="Gene3D" id="3.40.50.1820">
    <property type="entry name" value="alpha/beta hydrolase"/>
    <property type="match status" value="1"/>
</dbReference>
<name>A0A423VY80_9PEZI</name>